<dbReference type="HOGENOM" id="CLU_045643_1_0_12"/>
<dbReference type="GO" id="GO:0006004">
    <property type="term" value="P:fucose metabolic process"/>
    <property type="evidence" value="ECO:0007669"/>
    <property type="project" value="InterPro"/>
</dbReference>
<reference evidence="4 5" key="1">
    <citation type="journal article" date="2010" name="PLoS ONE">
        <title>The complete genome sequence of the pathogenic intestinal spirochete Brachyspira pilosicoli and comparison with other Brachyspira genomes.</title>
        <authorList>
            <person name="Wanchanthuek P."/>
            <person name="Bellgard M.I."/>
            <person name="La T."/>
            <person name="Ryan K."/>
            <person name="Moolhuijzen P."/>
            <person name="Chapman B."/>
            <person name="Black M."/>
            <person name="Schibeci D."/>
            <person name="Hunter A."/>
            <person name="Barrero R."/>
            <person name="Phillips N.D."/>
            <person name="Hampson D.J."/>
        </authorList>
    </citation>
    <scope>NUCLEOTIDE SEQUENCE [LARGE SCALE GENOMIC DNA]</scope>
    <source>
        <strain evidence="5">ATCC BAA-1826 / 95/1000</strain>
    </source>
</reference>
<dbReference type="eggNOG" id="COG2407">
    <property type="taxonomic scope" value="Bacteria"/>
</dbReference>
<proteinExistence type="predicted"/>
<accession>D8ID98</accession>
<feature type="domain" description="L-fucose isomerase C-terminal" evidence="3">
    <location>
        <begin position="326"/>
        <end position="436"/>
    </location>
</feature>
<dbReference type="PANTHER" id="PTHR36120">
    <property type="entry name" value="FUCOSE ISOMERASE"/>
    <property type="match status" value="1"/>
</dbReference>
<dbReference type="RefSeq" id="WP_013244074.1">
    <property type="nucleotide sequence ID" value="NC_014330.1"/>
</dbReference>
<dbReference type="GO" id="GO:0005737">
    <property type="term" value="C:cytoplasm"/>
    <property type="evidence" value="ECO:0007669"/>
    <property type="project" value="InterPro"/>
</dbReference>
<name>D8ID98_BRAP9</name>
<evidence type="ECO:0000313" key="4">
    <source>
        <dbReference type="EMBL" id="ADK31121.1"/>
    </source>
</evidence>
<evidence type="ECO:0000259" key="3">
    <source>
        <dbReference type="Pfam" id="PF02952"/>
    </source>
</evidence>
<dbReference type="GeneID" id="56439696"/>
<dbReference type="Proteomes" id="UP000000332">
    <property type="component" value="Chromosome"/>
</dbReference>
<dbReference type="SUPFAM" id="SSF53743">
    <property type="entry name" value="FucI/AraA N-terminal and middle domains"/>
    <property type="match status" value="1"/>
</dbReference>
<evidence type="ECO:0000256" key="2">
    <source>
        <dbReference type="ARBA" id="ARBA00023277"/>
    </source>
</evidence>
<keyword evidence="2" id="KW-0119">Carbohydrate metabolism</keyword>
<dbReference type="InParanoid" id="D8ID98"/>
<dbReference type="AlphaFoldDB" id="D8ID98"/>
<dbReference type="Pfam" id="PF02952">
    <property type="entry name" value="Fucose_iso_C"/>
    <property type="match status" value="1"/>
</dbReference>
<keyword evidence="1 4" id="KW-0413">Isomerase</keyword>
<dbReference type="KEGG" id="bpo:BP951000_1131"/>
<dbReference type="GO" id="GO:0008736">
    <property type="term" value="F:L-fucose isomerase activity"/>
    <property type="evidence" value="ECO:0007669"/>
    <property type="project" value="InterPro"/>
</dbReference>
<dbReference type="STRING" id="759914.BP951000_1131"/>
<dbReference type="InterPro" id="IPR009015">
    <property type="entry name" value="Fucose_isomerase_N/cen_sf"/>
</dbReference>
<keyword evidence="5" id="KW-1185">Reference proteome</keyword>
<gene>
    <name evidence="4" type="ordered locus">BP951000_1131</name>
</gene>
<evidence type="ECO:0000256" key="1">
    <source>
        <dbReference type="ARBA" id="ARBA00023235"/>
    </source>
</evidence>
<dbReference type="PANTHER" id="PTHR36120:SF1">
    <property type="entry name" value="L-FUCOSE ISOMERASE C-TERMINAL DOMAIN-CONTAINING PROTEIN"/>
    <property type="match status" value="1"/>
</dbReference>
<dbReference type="EMBL" id="CP002025">
    <property type="protein sequence ID" value="ADK31121.1"/>
    <property type="molecule type" value="Genomic_DNA"/>
</dbReference>
<organism evidence="4 5">
    <name type="scientific">Brachyspira pilosicoli (strain ATCC BAA-1826 / 95/1000)</name>
    <dbReference type="NCBI Taxonomy" id="759914"/>
    <lineage>
        <taxon>Bacteria</taxon>
        <taxon>Pseudomonadati</taxon>
        <taxon>Spirochaetota</taxon>
        <taxon>Spirochaetia</taxon>
        <taxon>Brachyspirales</taxon>
        <taxon>Brachyspiraceae</taxon>
        <taxon>Brachyspira</taxon>
    </lineage>
</organism>
<evidence type="ECO:0000313" key="5">
    <source>
        <dbReference type="Proteomes" id="UP000000332"/>
    </source>
</evidence>
<dbReference type="InterPro" id="IPR015888">
    <property type="entry name" value="Fuc_isomerase_C"/>
</dbReference>
<sequence>MKGKVKIGLVCLLRKTFDYESAWKEFKSKEAELKKIENVDWVIIDEPVIEVEEAKKAADKLSSELVDGVIITSGTFHLGHLALIIEEKLKKPVHLWGLPEAPYDGGKIRYNSACGVHLNKSNLFKAGVKFVHHVVAPLPDVNWIDALRMVKAMEIAKIALVGSRAQGFFNLAFDELTSFKSTGAMLEYYQIADMYNQEVSDEEAKKYLDEIKGFFNCDDVNEEQIKRVAKLCVSIKKFVDSNHIDALAVRCWPEYAQSYGIAPCAAMSIIAKEKYLLACEGDAMLALSMLACKALDIETPYSADFSQVDFEEDTALLWHCGVAPCNLTNKKCTPTLDTYFAGGKGVTTGFVLKEGDFNIVRIDSALGKTRIFAEKGKAVYMDKLLKGTYAKGKFDKGVKAVYDTLLDNGFAHHVVMVYGDYIEKFRLLCKIKGWEWIEA</sequence>
<protein>
    <submittedName>
        <fullName evidence="4">L-fucose isomerase-like protein</fullName>
    </submittedName>
</protein>